<evidence type="ECO:0000256" key="2">
    <source>
        <dbReference type="SAM" id="Phobius"/>
    </source>
</evidence>
<feature type="transmembrane region" description="Helical" evidence="2">
    <location>
        <begin position="264"/>
        <end position="289"/>
    </location>
</feature>
<feature type="transmembrane region" description="Helical" evidence="2">
    <location>
        <begin position="12"/>
        <end position="28"/>
    </location>
</feature>
<evidence type="ECO:0000256" key="1">
    <source>
        <dbReference type="SAM" id="MobiDB-lite"/>
    </source>
</evidence>
<dbReference type="Pfam" id="PF07786">
    <property type="entry name" value="HGSNAT_cat"/>
    <property type="match status" value="1"/>
</dbReference>
<sequence length="359" mass="36924">MTRMQRITGVDVARGLAVLGMMTAHVGPGGPEDPWPWSLAQVVDGRSAALFVLLSGVSVALLSGGSRPVTGTRRAQARTRLLVRAFLVLGIGVAVELLGTPVAVILPTYAVLFACAVPLLGTDPRRLLAGAAAVAALGPLVHHELGPVLERLPGQAWTNLLTGPFYPAVVWFAYVLVGLAVGRMDLRDTRVRLRLLGAGAGLAVLGHGAAAALTRAFAGDPLLAAFVSTEPHSSKPLEVVANTGVGLAVLALCLLLADALPRVVAPLAATGALALTAYVGHLVVIAAIGPEVVWEPLAQSWLAFLGVTVLLCWAWRAAFGRGPLERLLHDLAARASDVAPDALPPAPAPAPAREAAPPA</sequence>
<dbReference type="EMBL" id="BJVQ01000016">
    <property type="protein sequence ID" value="GEL46428.1"/>
    <property type="molecule type" value="Genomic_DNA"/>
</dbReference>
<feature type="transmembrane region" description="Helical" evidence="2">
    <location>
        <begin position="195"/>
        <end position="219"/>
    </location>
</feature>
<keyword evidence="2" id="KW-1133">Transmembrane helix</keyword>
<feature type="domain" description="DUF418" evidence="3">
    <location>
        <begin position="222"/>
        <end position="333"/>
    </location>
</feature>
<evidence type="ECO:0000313" key="5">
    <source>
        <dbReference type="EMBL" id="GEL46428.1"/>
    </source>
</evidence>
<feature type="transmembrane region" description="Helical" evidence="2">
    <location>
        <begin position="165"/>
        <end position="183"/>
    </location>
</feature>
<dbReference type="InterPro" id="IPR012429">
    <property type="entry name" value="HGSNAT_cat"/>
</dbReference>
<keyword evidence="2" id="KW-0812">Transmembrane</keyword>
<evidence type="ECO:0000259" key="4">
    <source>
        <dbReference type="Pfam" id="PF07786"/>
    </source>
</evidence>
<accession>A0A511FF29</accession>
<feature type="transmembrane region" description="Helical" evidence="2">
    <location>
        <begin position="239"/>
        <end position="257"/>
    </location>
</feature>
<dbReference type="PANTHER" id="PTHR30590:SF3">
    <property type="entry name" value="HYPOTHETICAL MEMBRANE SPANNING PROTEIN"/>
    <property type="match status" value="1"/>
</dbReference>
<evidence type="ECO:0000313" key="6">
    <source>
        <dbReference type="Proteomes" id="UP000321723"/>
    </source>
</evidence>
<name>A0A511FF29_9CELL</name>
<keyword evidence="6" id="KW-1185">Reference proteome</keyword>
<keyword evidence="2" id="KW-0472">Membrane</keyword>
<dbReference type="InterPro" id="IPR007349">
    <property type="entry name" value="DUF418"/>
</dbReference>
<dbReference type="Pfam" id="PF04235">
    <property type="entry name" value="DUF418"/>
    <property type="match status" value="1"/>
</dbReference>
<reference evidence="5 6" key="1">
    <citation type="submission" date="2019-07" db="EMBL/GenBank/DDBJ databases">
        <title>Whole genome shotgun sequence of Cellulomonas hominis NBRC 16055.</title>
        <authorList>
            <person name="Hosoyama A."/>
            <person name="Uohara A."/>
            <person name="Ohji S."/>
            <person name="Ichikawa N."/>
        </authorList>
    </citation>
    <scope>NUCLEOTIDE SEQUENCE [LARGE SCALE GENOMIC DNA]</scope>
    <source>
        <strain evidence="5 6">NBRC 16055</strain>
    </source>
</reference>
<dbReference type="InterPro" id="IPR052529">
    <property type="entry name" value="Bact_Transport_Assoc"/>
</dbReference>
<dbReference type="PANTHER" id="PTHR30590">
    <property type="entry name" value="INNER MEMBRANE PROTEIN"/>
    <property type="match status" value="1"/>
</dbReference>
<evidence type="ECO:0000259" key="3">
    <source>
        <dbReference type="Pfam" id="PF04235"/>
    </source>
</evidence>
<feature type="region of interest" description="Disordered" evidence="1">
    <location>
        <begin position="340"/>
        <end position="359"/>
    </location>
</feature>
<dbReference type="Proteomes" id="UP000321723">
    <property type="component" value="Unassembled WGS sequence"/>
</dbReference>
<gene>
    <name evidence="5" type="ORF">CHO01_15440</name>
</gene>
<proteinExistence type="predicted"/>
<feature type="domain" description="Heparan-alpha-glucosaminide N-acetyltransferase catalytic" evidence="4">
    <location>
        <begin position="6"/>
        <end position="194"/>
    </location>
</feature>
<protein>
    <submittedName>
        <fullName evidence="5">Uncharacterized protein</fullName>
    </submittedName>
</protein>
<organism evidence="5 6">
    <name type="scientific">Cellulomonas hominis</name>
    <dbReference type="NCBI Taxonomy" id="156981"/>
    <lineage>
        <taxon>Bacteria</taxon>
        <taxon>Bacillati</taxon>
        <taxon>Actinomycetota</taxon>
        <taxon>Actinomycetes</taxon>
        <taxon>Micrococcales</taxon>
        <taxon>Cellulomonadaceae</taxon>
        <taxon>Cellulomonas</taxon>
    </lineage>
</organism>
<feature type="transmembrane region" description="Helical" evidence="2">
    <location>
        <begin position="48"/>
        <end position="69"/>
    </location>
</feature>
<feature type="transmembrane region" description="Helical" evidence="2">
    <location>
        <begin position="301"/>
        <end position="319"/>
    </location>
</feature>
<feature type="transmembrane region" description="Helical" evidence="2">
    <location>
        <begin position="81"/>
        <end position="98"/>
    </location>
</feature>
<dbReference type="AlphaFoldDB" id="A0A511FF29"/>
<comment type="caution">
    <text evidence="5">The sequence shown here is derived from an EMBL/GenBank/DDBJ whole genome shotgun (WGS) entry which is preliminary data.</text>
</comment>